<proteinExistence type="predicted"/>
<organism evidence="1">
    <name type="scientific">Arundo donax</name>
    <name type="common">Giant reed</name>
    <name type="synonym">Donax arundinaceus</name>
    <dbReference type="NCBI Taxonomy" id="35708"/>
    <lineage>
        <taxon>Eukaryota</taxon>
        <taxon>Viridiplantae</taxon>
        <taxon>Streptophyta</taxon>
        <taxon>Embryophyta</taxon>
        <taxon>Tracheophyta</taxon>
        <taxon>Spermatophyta</taxon>
        <taxon>Magnoliopsida</taxon>
        <taxon>Liliopsida</taxon>
        <taxon>Poales</taxon>
        <taxon>Poaceae</taxon>
        <taxon>PACMAD clade</taxon>
        <taxon>Arundinoideae</taxon>
        <taxon>Arundineae</taxon>
        <taxon>Arundo</taxon>
    </lineage>
</organism>
<dbReference type="AlphaFoldDB" id="A0A0A9GID8"/>
<protein>
    <submittedName>
        <fullName evidence="1">Uncharacterized protein</fullName>
    </submittedName>
</protein>
<reference evidence="1" key="2">
    <citation type="journal article" date="2015" name="Data Brief">
        <title>Shoot transcriptome of the giant reed, Arundo donax.</title>
        <authorList>
            <person name="Barrero R.A."/>
            <person name="Guerrero F.D."/>
            <person name="Moolhuijzen P."/>
            <person name="Goolsby J.A."/>
            <person name="Tidwell J."/>
            <person name="Bellgard S.E."/>
            <person name="Bellgard M.I."/>
        </authorList>
    </citation>
    <scope>NUCLEOTIDE SEQUENCE</scope>
    <source>
        <tissue evidence="1">Shoot tissue taken approximately 20 cm above the soil surface</tissue>
    </source>
</reference>
<sequence length="28" mass="3381">MKGMGILVTTRSFSHTDLWKTQMEMWKH</sequence>
<dbReference type="EMBL" id="GBRH01173006">
    <property type="protein sequence ID" value="JAE24890.1"/>
    <property type="molecule type" value="Transcribed_RNA"/>
</dbReference>
<accession>A0A0A9GID8</accession>
<name>A0A0A9GID8_ARUDO</name>
<evidence type="ECO:0000313" key="1">
    <source>
        <dbReference type="EMBL" id="JAE24890.1"/>
    </source>
</evidence>
<reference evidence="1" key="1">
    <citation type="submission" date="2014-09" db="EMBL/GenBank/DDBJ databases">
        <authorList>
            <person name="Magalhaes I.L.F."/>
            <person name="Oliveira U."/>
            <person name="Santos F.R."/>
            <person name="Vidigal T.H.D.A."/>
            <person name="Brescovit A.D."/>
            <person name="Santos A.J."/>
        </authorList>
    </citation>
    <scope>NUCLEOTIDE SEQUENCE</scope>
    <source>
        <tissue evidence="1">Shoot tissue taken approximately 20 cm above the soil surface</tissue>
    </source>
</reference>